<evidence type="ECO:0000313" key="5">
    <source>
        <dbReference type="EMBL" id="MTW19004.1"/>
    </source>
</evidence>
<dbReference type="GO" id="GO:0003677">
    <property type="term" value="F:DNA binding"/>
    <property type="evidence" value="ECO:0007669"/>
    <property type="project" value="UniProtKB-KW"/>
</dbReference>
<proteinExistence type="predicted"/>
<sequence length="133" mass="14485">MIESRTRPDGTVDDSPPDLDLARMAGALEQAVLGHGTPLRHGDRPPAVRSLPAEPQDERHPPLSKRQWEVLSLMTHGLTNVEIARRLGLSPNTVKIHVSGILARLGLPSRTQAVHWALSQTEDDTTSDSPGRV</sequence>
<dbReference type="SUPFAM" id="SSF46894">
    <property type="entry name" value="C-terminal effector domain of the bipartite response regulators"/>
    <property type="match status" value="1"/>
</dbReference>
<dbReference type="CDD" id="cd06170">
    <property type="entry name" value="LuxR_C_like"/>
    <property type="match status" value="1"/>
</dbReference>
<dbReference type="Pfam" id="PF00196">
    <property type="entry name" value="GerE"/>
    <property type="match status" value="1"/>
</dbReference>
<reference evidence="5 6" key="1">
    <citation type="submission" date="2019-11" db="EMBL/GenBank/DDBJ databases">
        <title>Whole-genome sequence of Rhodoplanes serenus DSM 18633, type strain.</title>
        <authorList>
            <person name="Kyndt J.A."/>
            <person name="Meyer T.E."/>
        </authorList>
    </citation>
    <scope>NUCLEOTIDE SEQUENCE [LARGE SCALE GENOMIC DNA]</scope>
    <source>
        <strain evidence="5 6">DSM 18633</strain>
    </source>
</reference>
<dbReference type="InterPro" id="IPR000792">
    <property type="entry name" value="Tscrpt_reg_LuxR_C"/>
</dbReference>
<dbReference type="EMBL" id="WNKV01000022">
    <property type="protein sequence ID" value="MTW19004.1"/>
    <property type="molecule type" value="Genomic_DNA"/>
</dbReference>
<dbReference type="InterPro" id="IPR036388">
    <property type="entry name" value="WH-like_DNA-bd_sf"/>
</dbReference>
<dbReference type="Proteomes" id="UP000438991">
    <property type="component" value="Unassembled WGS sequence"/>
</dbReference>
<evidence type="ECO:0000256" key="4">
    <source>
        <dbReference type="SAM" id="MobiDB-lite"/>
    </source>
</evidence>
<dbReference type="PANTHER" id="PTHR44688:SF16">
    <property type="entry name" value="DNA-BINDING TRANSCRIPTIONAL ACTIVATOR DEVR_DOSR"/>
    <property type="match status" value="1"/>
</dbReference>
<dbReference type="PANTHER" id="PTHR44688">
    <property type="entry name" value="DNA-BINDING TRANSCRIPTIONAL ACTIVATOR DEVR_DOSR"/>
    <property type="match status" value="1"/>
</dbReference>
<keyword evidence="1" id="KW-0805">Transcription regulation</keyword>
<accession>A0A327K347</accession>
<evidence type="ECO:0000256" key="1">
    <source>
        <dbReference type="ARBA" id="ARBA00023015"/>
    </source>
</evidence>
<dbReference type="Gene3D" id="1.10.10.10">
    <property type="entry name" value="Winged helix-like DNA-binding domain superfamily/Winged helix DNA-binding domain"/>
    <property type="match status" value="1"/>
</dbReference>
<comment type="caution">
    <text evidence="5">The sequence shown here is derived from an EMBL/GenBank/DDBJ whole genome shotgun (WGS) entry which is preliminary data.</text>
</comment>
<dbReference type="GO" id="GO:0006355">
    <property type="term" value="P:regulation of DNA-templated transcription"/>
    <property type="evidence" value="ECO:0007669"/>
    <property type="project" value="InterPro"/>
</dbReference>
<protein>
    <submittedName>
        <fullName evidence="5">Uncharacterized protein</fullName>
    </submittedName>
</protein>
<name>A0A327K347_9BRAD</name>
<dbReference type="AlphaFoldDB" id="A0A327K347"/>
<evidence type="ECO:0000256" key="3">
    <source>
        <dbReference type="ARBA" id="ARBA00023163"/>
    </source>
</evidence>
<evidence type="ECO:0000256" key="2">
    <source>
        <dbReference type="ARBA" id="ARBA00023125"/>
    </source>
</evidence>
<keyword evidence="2" id="KW-0238">DNA-binding</keyword>
<dbReference type="InterPro" id="IPR016032">
    <property type="entry name" value="Sig_transdc_resp-reg_C-effctor"/>
</dbReference>
<organism evidence="5 6">
    <name type="scientific">Rhodoplanes serenus</name>
    <dbReference type="NCBI Taxonomy" id="200615"/>
    <lineage>
        <taxon>Bacteria</taxon>
        <taxon>Pseudomonadati</taxon>
        <taxon>Pseudomonadota</taxon>
        <taxon>Alphaproteobacteria</taxon>
        <taxon>Hyphomicrobiales</taxon>
        <taxon>Nitrobacteraceae</taxon>
        <taxon>Rhodoplanes</taxon>
    </lineage>
</organism>
<keyword evidence="3" id="KW-0804">Transcription</keyword>
<dbReference type="PROSITE" id="PS50043">
    <property type="entry name" value="HTH_LUXR_2"/>
    <property type="match status" value="1"/>
</dbReference>
<evidence type="ECO:0000313" key="6">
    <source>
        <dbReference type="Proteomes" id="UP000438991"/>
    </source>
</evidence>
<feature type="region of interest" description="Disordered" evidence="4">
    <location>
        <begin position="32"/>
        <end position="64"/>
    </location>
</feature>
<dbReference type="PRINTS" id="PR00038">
    <property type="entry name" value="HTHLUXR"/>
</dbReference>
<gene>
    <name evidence="5" type="ORF">GJ689_22665</name>
</gene>
<dbReference type="SMART" id="SM00421">
    <property type="entry name" value="HTH_LUXR"/>
    <property type="match status" value="1"/>
</dbReference>